<dbReference type="NCBIfam" id="NF008453">
    <property type="entry name" value="PRK11308.1"/>
    <property type="match status" value="2"/>
</dbReference>
<dbReference type="Gene3D" id="3.40.50.300">
    <property type="entry name" value="P-loop containing nucleotide triphosphate hydrolases"/>
    <property type="match status" value="2"/>
</dbReference>
<keyword evidence="9" id="KW-0472">Membrane</keyword>
<keyword evidence="6" id="KW-0547">Nucleotide-binding</keyword>
<comment type="caution">
    <text evidence="11">The sequence shown here is derived from an EMBL/GenBank/DDBJ whole genome shotgun (WGS) entry which is preliminary data.</text>
</comment>
<dbReference type="InterPro" id="IPR050388">
    <property type="entry name" value="ABC_Ni/Peptide_Import"/>
</dbReference>
<dbReference type="Pfam" id="PF08352">
    <property type="entry name" value="oligo_HPY"/>
    <property type="match status" value="2"/>
</dbReference>
<dbReference type="FunFam" id="3.40.50.300:FF:000016">
    <property type="entry name" value="Oligopeptide ABC transporter ATP-binding component"/>
    <property type="match status" value="1"/>
</dbReference>
<evidence type="ECO:0000256" key="1">
    <source>
        <dbReference type="ARBA" id="ARBA00004202"/>
    </source>
</evidence>
<evidence type="ECO:0000256" key="9">
    <source>
        <dbReference type="ARBA" id="ARBA00023136"/>
    </source>
</evidence>
<comment type="similarity">
    <text evidence="2">Belongs to the ABC transporter superfamily.</text>
</comment>
<keyword evidence="12" id="KW-1185">Reference proteome</keyword>
<keyword evidence="8" id="KW-1278">Translocase</keyword>
<dbReference type="AlphaFoldDB" id="A0A940PWZ7"/>
<evidence type="ECO:0000256" key="6">
    <source>
        <dbReference type="ARBA" id="ARBA00022741"/>
    </source>
</evidence>
<evidence type="ECO:0000256" key="2">
    <source>
        <dbReference type="ARBA" id="ARBA00005417"/>
    </source>
</evidence>
<dbReference type="GO" id="GO:0005886">
    <property type="term" value="C:plasma membrane"/>
    <property type="evidence" value="ECO:0007669"/>
    <property type="project" value="UniProtKB-SubCell"/>
</dbReference>
<name>A0A940PWZ7_9MICO</name>
<dbReference type="InterPro" id="IPR013563">
    <property type="entry name" value="Oligopep_ABC_C"/>
</dbReference>
<dbReference type="SMART" id="SM00382">
    <property type="entry name" value="AAA"/>
    <property type="match status" value="2"/>
</dbReference>
<protein>
    <submittedName>
        <fullName evidence="11">Peptide/nickel transport system ATP-binding protein</fullName>
    </submittedName>
</protein>
<dbReference type="GO" id="GO:0016887">
    <property type="term" value="F:ATP hydrolysis activity"/>
    <property type="evidence" value="ECO:0007669"/>
    <property type="project" value="InterPro"/>
</dbReference>
<feature type="domain" description="ABC transporter" evidence="10">
    <location>
        <begin position="5"/>
        <end position="259"/>
    </location>
</feature>
<gene>
    <name evidence="11" type="ORF">JOF28_000953</name>
</gene>
<dbReference type="CDD" id="cd03257">
    <property type="entry name" value="ABC_NikE_OppD_transporters"/>
    <property type="match status" value="2"/>
</dbReference>
<dbReference type="SUPFAM" id="SSF52540">
    <property type="entry name" value="P-loop containing nucleoside triphosphate hydrolases"/>
    <property type="match status" value="2"/>
</dbReference>
<evidence type="ECO:0000256" key="7">
    <source>
        <dbReference type="ARBA" id="ARBA00022840"/>
    </source>
</evidence>
<evidence type="ECO:0000259" key="10">
    <source>
        <dbReference type="PROSITE" id="PS50893"/>
    </source>
</evidence>
<dbReference type="InterPro" id="IPR003593">
    <property type="entry name" value="AAA+_ATPase"/>
</dbReference>
<reference evidence="11" key="1">
    <citation type="submission" date="2021-02" db="EMBL/GenBank/DDBJ databases">
        <title>Sequencing the genomes of 1000 actinobacteria strains.</title>
        <authorList>
            <person name="Klenk H.-P."/>
        </authorList>
    </citation>
    <scope>NUCLEOTIDE SEQUENCE</scope>
    <source>
        <strain evidence="11">DSM 22850</strain>
    </source>
</reference>
<feature type="domain" description="ABC transporter" evidence="10">
    <location>
        <begin position="296"/>
        <end position="540"/>
    </location>
</feature>
<evidence type="ECO:0000256" key="3">
    <source>
        <dbReference type="ARBA" id="ARBA00022448"/>
    </source>
</evidence>
<dbReference type="PANTHER" id="PTHR43297">
    <property type="entry name" value="OLIGOPEPTIDE TRANSPORT ATP-BINDING PROTEIN APPD"/>
    <property type="match status" value="1"/>
</dbReference>
<dbReference type="InterPro" id="IPR017871">
    <property type="entry name" value="ABC_transporter-like_CS"/>
</dbReference>
<dbReference type="Proteomes" id="UP000675163">
    <property type="component" value="Unassembled WGS sequence"/>
</dbReference>
<keyword evidence="3" id="KW-0813">Transport</keyword>
<dbReference type="EMBL" id="JAFIDA010000001">
    <property type="protein sequence ID" value="MBP1325721.1"/>
    <property type="molecule type" value="Genomic_DNA"/>
</dbReference>
<dbReference type="Pfam" id="PF00005">
    <property type="entry name" value="ABC_tran"/>
    <property type="match status" value="2"/>
</dbReference>
<evidence type="ECO:0000313" key="11">
    <source>
        <dbReference type="EMBL" id="MBP1325721.1"/>
    </source>
</evidence>
<dbReference type="InterPro" id="IPR027417">
    <property type="entry name" value="P-loop_NTPase"/>
</dbReference>
<evidence type="ECO:0000313" key="12">
    <source>
        <dbReference type="Proteomes" id="UP000675163"/>
    </source>
</evidence>
<dbReference type="RefSeq" id="WP_209704719.1">
    <property type="nucleotide sequence ID" value="NZ_JAFIDA010000001.1"/>
</dbReference>
<evidence type="ECO:0000256" key="8">
    <source>
        <dbReference type="ARBA" id="ARBA00022967"/>
    </source>
</evidence>
<sequence>MTSVARITDLSITFATDGAPVEAVKNISIEVNAGEVLAIVGESGSGKTVTANALLGLLPETATMSGAVVIRSRAGHDTDVVHASGAQLREMRGRDAAMVFQEPSTALNPVYTVGWQIMEGLRAHGKIDKKQARAQAIDMLRRVGIPDPESRIDEYPHQFSGGQKQRIVIAMALVMNAGLIIADEPTTALDVTVQAEILDLLRVCRDEFGATIVLITHNMGVVADLADRVVVMYRGDIIEQAPVRELFANPSQQYTRDLLAAVPHVGHGKSRIEVSERDAAEAAGASRDTTGHLIVAKNAQIGYPGRFGKGATVVVHGIDLSVAPGEVVGLVGESGSGKTTIGRAVVGLTKVVDGSLTVLGHEMRGVKNRDLAPLRPEIGFVFQDPATSFNPLLTIAECIAEPLIVHGRASSPQQARARVNELLDAVRLPTNFGDRYPHELSGGQRQRASLARALALGPKLLIADEPTSALDVSVQATVLELFVQLQVELGFASLFISHDLAVIDAVSDRIVVLQQGRIQEQGTTAQVLGAPSNAYTRELLAALPVPDPVAQAKRRALWQQVRRSA</sequence>
<proteinExistence type="inferred from homology"/>
<evidence type="ECO:0000256" key="4">
    <source>
        <dbReference type="ARBA" id="ARBA00022475"/>
    </source>
</evidence>
<organism evidence="11 12">
    <name type="scientific">Leucobacter exalbidus</name>
    <dbReference type="NCBI Taxonomy" id="662960"/>
    <lineage>
        <taxon>Bacteria</taxon>
        <taxon>Bacillati</taxon>
        <taxon>Actinomycetota</taxon>
        <taxon>Actinomycetes</taxon>
        <taxon>Micrococcales</taxon>
        <taxon>Microbacteriaceae</taxon>
        <taxon>Leucobacter</taxon>
    </lineage>
</organism>
<evidence type="ECO:0000256" key="5">
    <source>
        <dbReference type="ARBA" id="ARBA00022519"/>
    </source>
</evidence>
<dbReference type="PROSITE" id="PS00211">
    <property type="entry name" value="ABC_TRANSPORTER_1"/>
    <property type="match status" value="2"/>
</dbReference>
<accession>A0A940PWZ7</accession>
<dbReference type="InterPro" id="IPR003439">
    <property type="entry name" value="ABC_transporter-like_ATP-bd"/>
</dbReference>
<keyword evidence="5" id="KW-0997">Cell inner membrane</keyword>
<dbReference type="PANTHER" id="PTHR43297:SF14">
    <property type="entry name" value="ATPASE AAA-TYPE CORE DOMAIN-CONTAINING PROTEIN"/>
    <property type="match status" value="1"/>
</dbReference>
<dbReference type="GO" id="GO:0015833">
    <property type="term" value="P:peptide transport"/>
    <property type="evidence" value="ECO:0007669"/>
    <property type="project" value="InterPro"/>
</dbReference>
<comment type="subcellular location">
    <subcellularLocation>
        <location evidence="1">Cell membrane</location>
        <topology evidence="1">Peripheral membrane protein</topology>
    </subcellularLocation>
</comment>
<keyword evidence="7 11" id="KW-0067">ATP-binding</keyword>
<dbReference type="GO" id="GO:0005524">
    <property type="term" value="F:ATP binding"/>
    <property type="evidence" value="ECO:0007669"/>
    <property type="project" value="UniProtKB-KW"/>
</dbReference>
<dbReference type="PROSITE" id="PS50893">
    <property type="entry name" value="ABC_TRANSPORTER_2"/>
    <property type="match status" value="2"/>
</dbReference>
<keyword evidence="4" id="KW-1003">Cell membrane</keyword>